<evidence type="ECO:0008006" key="4">
    <source>
        <dbReference type="Google" id="ProtNLM"/>
    </source>
</evidence>
<comment type="caution">
    <text evidence="2">The sequence shown here is derived from an EMBL/GenBank/DDBJ whole genome shotgun (WGS) entry which is preliminary data.</text>
</comment>
<evidence type="ECO:0000313" key="3">
    <source>
        <dbReference type="Proteomes" id="UP001500021"/>
    </source>
</evidence>
<evidence type="ECO:0000313" key="2">
    <source>
        <dbReference type="EMBL" id="GAA0815790.1"/>
    </source>
</evidence>
<gene>
    <name evidence="2" type="ORF">GCM10009111_14560</name>
</gene>
<name>A0ABN1L618_9GAMM</name>
<sequence>MTLFKKTLTAFAVTSLFVATPILANNSCNVNLSGQVNIDKSTIEFFAEDNNKQSLYKIENDKSLLINNSSVSLTAKQQALVTQYSQNIKALVPQVETVVVEGVELAIDGVNLAFNGLLGEGNQLAKNLTQELEVIRDDALARYSLEKGFTVGGDNDELQADEFESKIESAVERSITNSMGVILIALGQEMLSANGEGENFETRMEKFGETIEVEMESRTEAIEAKAQELCHAIAKVDVIEEQLKSSIDALSNINVVTVSVK</sequence>
<feature type="signal peptide" evidence="1">
    <location>
        <begin position="1"/>
        <end position="24"/>
    </location>
</feature>
<dbReference type="Proteomes" id="UP001500021">
    <property type="component" value="Unassembled WGS sequence"/>
</dbReference>
<dbReference type="Pfam" id="PF11101">
    <property type="entry name" value="DUF2884"/>
    <property type="match status" value="1"/>
</dbReference>
<dbReference type="RefSeq" id="WP_343816679.1">
    <property type="nucleotide sequence ID" value="NZ_BAAAFA010000004.1"/>
</dbReference>
<reference evidence="3" key="1">
    <citation type="journal article" date="2019" name="Int. J. Syst. Evol. Microbiol.">
        <title>The Global Catalogue of Microorganisms (GCM) 10K type strain sequencing project: providing services to taxonomists for standard genome sequencing and annotation.</title>
        <authorList>
            <consortium name="The Broad Institute Genomics Platform"/>
            <consortium name="The Broad Institute Genome Sequencing Center for Infectious Disease"/>
            <person name="Wu L."/>
            <person name="Ma J."/>
        </authorList>
    </citation>
    <scope>NUCLEOTIDE SEQUENCE [LARGE SCALE GENOMIC DNA]</scope>
    <source>
        <strain evidence="3">JCM 15608</strain>
    </source>
</reference>
<dbReference type="EMBL" id="BAAAFA010000004">
    <property type="protein sequence ID" value="GAA0815790.1"/>
    <property type="molecule type" value="Genomic_DNA"/>
</dbReference>
<keyword evidence="3" id="KW-1185">Reference proteome</keyword>
<accession>A0ABN1L618</accession>
<dbReference type="InterPro" id="IPR021307">
    <property type="entry name" value="DUF2884"/>
</dbReference>
<feature type="chain" id="PRO_5045118140" description="DUF2884 family protein" evidence="1">
    <location>
        <begin position="25"/>
        <end position="261"/>
    </location>
</feature>
<organism evidence="2 3">
    <name type="scientific">Colwellia asteriadis</name>
    <dbReference type="NCBI Taxonomy" id="517723"/>
    <lineage>
        <taxon>Bacteria</taxon>
        <taxon>Pseudomonadati</taxon>
        <taxon>Pseudomonadota</taxon>
        <taxon>Gammaproteobacteria</taxon>
        <taxon>Alteromonadales</taxon>
        <taxon>Colwelliaceae</taxon>
        <taxon>Colwellia</taxon>
    </lineage>
</organism>
<proteinExistence type="predicted"/>
<keyword evidence="1" id="KW-0732">Signal</keyword>
<protein>
    <recommendedName>
        <fullName evidence="4">DUF2884 family protein</fullName>
    </recommendedName>
</protein>
<evidence type="ECO:0000256" key="1">
    <source>
        <dbReference type="SAM" id="SignalP"/>
    </source>
</evidence>